<evidence type="ECO:0000313" key="6">
    <source>
        <dbReference type="EMBL" id="MFC0406888.1"/>
    </source>
</evidence>
<dbReference type="Pfam" id="PF01408">
    <property type="entry name" value="GFO_IDH_MocA"/>
    <property type="match status" value="1"/>
</dbReference>
<name>A0ABV6JQM7_9PROT</name>
<accession>A0ABV6JQM7</accession>
<dbReference type="SUPFAM" id="SSF51735">
    <property type="entry name" value="NAD(P)-binding Rossmann-fold domains"/>
    <property type="match status" value="1"/>
</dbReference>
<keyword evidence="7" id="KW-1185">Reference proteome</keyword>
<dbReference type="PANTHER" id="PTHR22604:SF105">
    <property type="entry name" value="TRANS-1,2-DIHYDROBENZENE-1,2-DIOL DEHYDROGENASE"/>
    <property type="match status" value="1"/>
</dbReference>
<evidence type="ECO:0000256" key="3">
    <source>
        <dbReference type="SAM" id="MobiDB-lite"/>
    </source>
</evidence>
<feature type="region of interest" description="Disordered" evidence="3">
    <location>
        <begin position="1"/>
        <end position="42"/>
    </location>
</feature>
<gene>
    <name evidence="6" type="ORF">ACFFGY_01420</name>
</gene>
<comment type="similarity">
    <text evidence="1">Belongs to the Gfo/Idh/MocA family.</text>
</comment>
<evidence type="ECO:0000256" key="1">
    <source>
        <dbReference type="ARBA" id="ARBA00010928"/>
    </source>
</evidence>
<dbReference type="InterPro" id="IPR055170">
    <property type="entry name" value="GFO_IDH_MocA-like_dom"/>
</dbReference>
<organism evidence="6 7">
    <name type="scientific">Roseomonas elaeocarpi</name>
    <dbReference type="NCBI Taxonomy" id="907779"/>
    <lineage>
        <taxon>Bacteria</taxon>
        <taxon>Pseudomonadati</taxon>
        <taxon>Pseudomonadota</taxon>
        <taxon>Alphaproteobacteria</taxon>
        <taxon>Acetobacterales</taxon>
        <taxon>Roseomonadaceae</taxon>
        <taxon>Roseomonas</taxon>
    </lineage>
</organism>
<dbReference type="Proteomes" id="UP001589865">
    <property type="component" value="Unassembled WGS sequence"/>
</dbReference>
<dbReference type="PANTHER" id="PTHR22604">
    <property type="entry name" value="OXIDOREDUCTASES"/>
    <property type="match status" value="1"/>
</dbReference>
<feature type="domain" description="Gfo/Idh/MocA-like oxidoreductase N-terminal" evidence="4">
    <location>
        <begin position="72"/>
        <end position="195"/>
    </location>
</feature>
<dbReference type="EMBL" id="JBHLUN010000001">
    <property type="protein sequence ID" value="MFC0406888.1"/>
    <property type="molecule type" value="Genomic_DNA"/>
</dbReference>
<keyword evidence="2" id="KW-0560">Oxidoreductase</keyword>
<protein>
    <submittedName>
        <fullName evidence="6">Gfo/Idh/MocA family oxidoreductase</fullName>
    </submittedName>
</protein>
<dbReference type="Gene3D" id="3.30.360.10">
    <property type="entry name" value="Dihydrodipicolinate Reductase, domain 2"/>
    <property type="match status" value="1"/>
</dbReference>
<dbReference type="InterPro" id="IPR000683">
    <property type="entry name" value="Gfo/Idh/MocA-like_OxRdtase_N"/>
</dbReference>
<comment type="caution">
    <text evidence="6">The sequence shown here is derived from an EMBL/GenBank/DDBJ whole genome shotgun (WGS) entry which is preliminary data.</text>
</comment>
<sequence>MTQDSYPIRPTGPGTPEGPALPAAAPAAAPPPSSIDRGGVEGGAVVFENWKGEADKPAPPPPAPMPPERRVGFAVMGLGRLALEEILPAFAECKAARPVALVSGSPEKARAVAAQHGIAADSVYGYDEVARLSENPAVQAVYVVTPNGRHRDNVLAVAKAGKHVLCEKPMANTSAEAREMVEACRAAGVKLMIAYRCQYEPFNREAVRLVRSGELGRPRVLEATNTQVQGPADQWRLKAALAGGGALPDIGLYCLNGVRAVLGEEPVEVFARIVNPQGDDRYAEIDETTVFMLRFPSGAIANCAASYGAHESKDLRIRLEKGWIDLENAFAYRGQRMRIARRKGDDEAVEELRLGAKNQFALEIDHFADCILQDHEPRTPGEEGVQDQVLMEAIYRSAREGTPVAIPPVEGRDVFRGPEHG</sequence>
<feature type="compositionally biased region" description="Low complexity" evidence="3">
    <location>
        <begin position="11"/>
        <end position="27"/>
    </location>
</feature>
<dbReference type="SUPFAM" id="SSF55347">
    <property type="entry name" value="Glyceraldehyde-3-phosphate dehydrogenase-like, C-terminal domain"/>
    <property type="match status" value="1"/>
</dbReference>
<feature type="domain" description="GFO/IDH/MocA-like oxidoreductase" evidence="5">
    <location>
        <begin position="204"/>
        <end position="324"/>
    </location>
</feature>
<evidence type="ECO:0000313" key="7">
    <source>
        <dbReference type="Proteomes" id="UP001589865"/>
    </source>
</evidence>
<dbReference type="RefSeq" id="WP_377042576.1">
    <property type="nucleotide sequence ID" value="NZ_JBHLUN010000001.1"/>
</dbReference>
<dbReference type="InterPro" id="IPR008354">
    <property type="entry name" value="Glc-Fru_OxRdtase_bac"/>
</dbReference>
<evidence type="ECO:0000259" key="5">
    <source>
        <dbReference type="Pfam" id="PF22725"/>
    </source>
</evidence>
<proteinExistence type="inferred from homology"/>
<evidence type="ECO:0000256" key="2">
    <source>
        <dbReference type="ARBA" id="ARBA00023002"/>
    </source>
</evidence>
<reference evidence="6 7" key="1">
    <citation type="submission" date="2024-09" db="EMBL/GenBank/DDBJ databases">
        <authorList>
            <person name="Sun Q."/>
            <person name="Mori K."/>
        </authorList>
    </citation>
    <scope>NUCLEOTIDE SEQUENCE [LARGE SCALE GENOMIC DNA]</scope>
    <source>
        <strain evidence="6 7">TBRC 5777</strain>
    </source>
</reference>
<dbReference type="Gene3D" id="3.40.50.720">
    <property type="entry name" value="NAD(P)-binding Rossmann-like Domain"/>
    <property type="match status" value="1"/>
</dbReference>
<dbReference type="PRINTS" id="PR01775">
    <property type="entry name" value="GLFROXRDTASE"/>
</dbReference>
<dbReference type="InterPro" id="IPR036291">
    <property type="entry name" value="NAD(P)-bd_dom_sf"/>
</dbReference>
<evidence type="ECO:0000259" key="4">
    <source>
        <dbReference type="Pfam" id="PF01408"/>
    </source>
</evidence>
<dbReference type="InterPro" id="IPR050984">
    <property type="entry name" value="Gfo/Idh/MocA_domain"/>
</dbReference>
<dbReference type="Pfam" id="PF22725">
    <property type="entry name" value="GFO_IDH_MocA_C3"/>
    <property type="match status" value="1"/>
</dbReference>